<keyword evidence="8" id="KW-0677">Repeat</keyword>
<dbReference type="PANTHER" id="PTHR21098">
    <property type="entry name" value="RIBOFLAVIN SYNTHASE ALPHA CHAIN"/>
    <property type="match status" value="1"/>
</dbReference>
<evidence type="ECO:0000259" key="10">
    <source>
        <dbReference type="PROSITE" id="PS51177"/>
    </source>
</evidence>
<evidence type="ECO:0000256" key="1">
    <source>
        <dbReference type="ARBA" id="ARBA00000968"/>
    </source>
</evidence>
<accession>A0A2H1HPM8</accession>
<dbReference type="GO" id="GO:0004746">
    <property type="term" value="F:riboflavin synthase activity"/>
    <property type="evidence" value="ECO:0007669"/>
    <property type="project" value="UniProtKB-EC"/>
</dbReference>
<evidence type="ECO:0000256" key="5">
    <source>
        <dbReference type="ARBA" id="ARBA00013950"/>
    </source>
</evidence>
<feature type="repeat" description="Lumazine-binding" evidence="9">
    <location>
        <begin position="19"/>
        <end position="121"/>
    </location>
</feature>
<proteinExistence type="predicted"/>
<gene>
    <name evidence="11" type="ORF">BC102111_00379</name>
</gene>
<dbReference type="InterPro" id="IPR026017">
    <property type="entry name" value="Lumazine-bd_dom"/>
</dbReference>
<evidence type="ECO:0000256" key="6">
    <source>
        <dbReference type="ARBA" id="ARBA00022619"/>
    </source>
</evidence>
<dbReference type="Gene3D" id="2.40.30.20">
    <property type="match status" value="2"/>
</dbReference>
<dbReference type="Pfam" id="PF00677">
    <property type="entry name" value="Lum_binding"/>
    <property type="match status" value="2"/>
</dbReference>
<sequence>MSLLAPITIDPPHAQEASVFTGIIEGLGTVVDVARHEDSAVLTIDAGDVVADLGPGGSLAVDGVCLTSIVEDENGTAAETGRFVAEVMGETLRLTGLGALTPGDPVNLERCTVAGGRLDGHVVQGHVDGLGEVIARTDHAEWTTLRIGIPARLAPFTAVKGSIALNGVSLTLTAVSEPSLAEAWVEVGLIPATLTHTTFGGIRTGDPVNVEVDVIAKYTARLLSFAPATAPTTDRGVDHD</sequence>
<keyword evidence="6" id="KW-0686">Riboflavin biosynthesis</keyword>
<dbReference type="InterPro" id="IPR023366">
    <property type="entry name" value="ATP_synth_asu-like_sf"/>
</dbReference>
<dbReference type="GO" id="GO:0016829">
    <property type="term" value="F:lyase activity"/>
    <property type="evidence" value="ECO:0007669"/>
    <property type="project" value="UniProtKB-KW"/>
</dbReference>
<protein>
    <recommendedName>
        <fullName evidence="5">Riboflavin synthase</fullName>
        <ecNumber evidence="4">2.5.1.9</ecNumber>
    </recommendedName>
</protein>
<dbReference type="PANTHER" id="PTHR21098:SF12">
    <property type="entry name" value="RIBOFLAVIN SYNTHASE"/>
    <property type="match status" value="1"/>
</dbReference>
<dbReference type="GeneID" id="99774207"/>
<dbReference type="Proteomes" id="UP000234333">
    <property type="component" value="Unassembled WGS sequence"/>
</dbReference>
<keyword evidence="11" id="KW-0456">Lyase</keyword>
<dbReference type="InterPro" id="IPR017938">
    <property type="entry name" value="Riboflavin_synthase-like_b-brl"/>
</dbReference>
<evidence type="ECO:0000256" key="7">
    <source>
        <dbReference type="ARBA" id="ARBA00022679"/>
    </source>
</evidence>
<dbReference type="GO" id="GO:0009231">
    <property type="term" value="P:riboflavin biosynthetic process"/>
    <property type="evidence" value="ECO:0007669"/>
    <property type="project" value="UniProtKB-KW"/>
</dbReference>
<comment type="catalytic activity">
    <reaction evidence="1">
        <text>2 6,7-dimethyl-8-(1-D-ribityl)lumazine + H(+) = 5-amino-6-(D-ribitylamino)uracil + riboflavin</text>
        <dbReference type="Rhea" id="RHEA:20772"/>
        <dbReference type="ChEBI" id="CHEBI:15378"/>
        <dbReference type="ChEBI" id="CHEBI:15934"/>
        <dbReference type="ChEBI" id="CHEBI:57986"/>
        <dbReference type="ChEBI" id="CHEBI:58201"/>
        <dbReference type="EC" id="2.5.1.9"/>
    </reaction>
</comment>
<dbReference type="EMBL" id="FXZC01000001">
    <property type="protein sequence ID" value="SMX64893.1"/>
    <property type="molecule type" value="Genomic_DNA"/>
</dbReference>
<organism evidence="11 12">
    <name type="scientific">Brevibacterium casei CIP 102111</name>
    <dbReference type="NCBI Taxonomy" id="1255625"/>
    <lineage>
        <taxon>Bacteria</taxon>
        <taxon>Bacillati</taxon>
        <taxon>Actinomycetota</taxon>
        <taxon>Actinomycetes</taxon>
        <taxon>Micrococcales</taxon>
        <taxon>Brevibacteriaceae</taxon>
        <taxon>Brevibacterium</taxon>
    </lineage>
</organism>
<dbReference type="NCBIfam" id="NF006767">
    <property type="entry name" value="PRK09289.1"/>
    <property type="match status" value="1"/>
</dbReference>
<dbReference type="AlphaFoldDB" id="A0A2H1HPM8"/>
<dbReference type="SUPFAM" id="SSF63380">
    <property type="entry name" value="Riboflavin synthase domain-like"/>
    <property type="match status" value="2"/>
</dbReference>
<comment type="function">
    <text evidence="2">Catalyzes the dismutation of two molecules of 6,7-dimethyl-8-ribityllumazine, resulting in the formation of riboflavin and 5-amino-6-(D-ribitylamino)uracil.</text>
</comment>
<name>A0A2H1HPM8_9MICO</name>
<feature type="domain" description="Lumazine-binding" evidence="10">
    <location>
        <begin position="122"/>
        <end position="223"/>
    </location>
</feature>
<evidence type="ECO:0000256" key="4">
    <source>
        <dbReference type="ARBA" id="ARBA00012827"/>
    </source>
</evidence>
<feature type="repeat" description="Lumazine-binding" evidence="9">
    <location>
        <begin position="122"/>
        <end position="223"/>
    </location>
</feature>
<dbReference type="PIRSF" id="PIRSF000498">
    <property type="entry name" value="Riboflavin_syn_A"/>
    <property type="match status" value="1"/>
</dbReference>
<reference evidence="11 12" key="1">
    <citation type="submission" date="2017-03" db="EMBL/GenBank/DDBJ databases">
        <authorList>
            <person name="Afonso C.L."/>
            <person name="Miller P.J."/>
            <person name="Scott M.A."/>
            <person name="Spackman E."/>
            <person name="Goraichik I."/>
            <person name="Dimitrov K.M."/>
            <person name="Suarez D.L."/>
            <person name="Swayne D.E."/>
        </authorList>
    </citation>
    <scope>NUCLEOTIDE SEQUENCE [LARGE SCALE GENOMIC DNA]</scope>
    <source>
        <strain evidence="11 12">CIP 102111</strain>
    </source>
</reference>
<feature type="domain" description="Lumazine-binding" evidence="10">
    <location>
        <begin position="19"/>
        <end position="121"/>
    </location>
</feature>
<dbReference type="InterPro" id="IPR001783">
    <property type="entry name" value="Lumazine-bd"/>
</dbReference>
<evidence type="ECO:0000256" key="2">
    <source>
        <dbReference type="ARBA" id="ARBA00002803"/>
    </source>
</evidence>
<comment type="pathway">
    <text evidence="3">Cofactor biosynthesis; riboflavin biosynthesis; riboflavin from 2-hydroxy-3-oxobutyl phosphate and 5-amino-6-(D-ribitylamino)uracil: step 2/2.</text>
</comment>
<dbReference type="RefSeq" id="WP_164672054.1">
    <property type="nucleotide sequence ID" value="NZ_FXZC01000001.1"/>
</dbReference>
<evidence type="ECO:0000256" key="3">
    <source>
        <dbReference type="ARBA" id="ARBA00004887"/>
    </source>
</evidence>
<evidence type="ECO:0000313" key="11">
    <source>
        <dbReference type="EMBL" id="SMX64893.1"/>
    </source>
</evidence>
<evidence type="ECO:0000256" key="8">
    <source>
        <dbReference type="ARBA" id="ARBA00022737"/>
    </source>
</evidence>
<dbReference type="CDD" id="cd00402">
    <property type="entry name" value="Riboflavin_synthase_like"/>
    <property type="match status" value="1"/>
</dbReference>
<keyword evidence="7 11" id="KW-0808">Transferase</keyword>
<dbReference type="EC" id="2.5.1.9" evidence="4"/>
<evidence type="ECO:0000313" key="12">
    <source>
        <dbReference type="Proteomes" id="UP000234333"/>
    </source>
</evidence>
<dbReference type="PROSITE" id="PS51177">
    <property type="entry name" value="LUMAZINE_BIND"/>
    <property type="match status" value="2"/>
</dbReference>
<evidence type="ECO:0000256" key="9">
    <source>
        <dbReference type="PROSITE-ProRule" id="PRU00524"/>
    </source>
</evidence>